<organism evidence="10 11">
    <name type="scientific">Methylobacterium crusticola</name>
    <dbReference type="NCBI Taxonomy" id="1697972"/>
    <lineage>
        <taxon>Bacteria</taxon>
        <taxon>Pseudomonadati</taxon>
        <taxon>Pseudomonadota</taxon>
        <taxon>Alphaproteobacteria</taxon>
        <taxon>Hyphomicrobiales</taxon>
        <taxon>Methylobacteriaceae</taxon>
        <taxon>Methylobacterium</taxon>
    </lineage>
</organism>
<feature type="signal peptide" evidence="8">
    <location>
        <begin position="1"/>
        <end position="26"/>
    </location>
</feature>
<dbReference type="InterPro" id="IPR005490">
    <property type="entry name" value="LD_TPept_cat_dom"/>
</dbReference>
<evidence type="ECO:0000256" key="2">
    <source>
        <dbReference type="ARBA" id="ARBA00005992"/>
    </source>
</evidence>
<evidence type="ECO:0000313" key="11">
    <source>
        <dbReference type="Proteomes" id="UP001055167"/>
    </source>
</evidence>
<reference evidence="10" key="1">
    <citation type="journal article" date="2021" name="Front. Microbiol.">
        <title>Comprehensive Comparative Genomics and Phenotyping of Methylobacterium Species.</title>
        <authorList>
            <person name="Alessa O."/>
            <person name="Ogura Y."/>
            <person name="Fujitani Y."/>
            <person name="Takami H."/>
            <person name="Hayashi T."/>
            <person name="Sahin N."/>
            <person name="Tani A."/>
        </authorList>
    </citation>
    <scope>NUCLEOTIDE SEQUENCE</scope>
    <source>
        <strain evidence="10">KCTC 52305</strain>
    </source>
</reference>
<dbReference type="PROSITE" id="PS52029">
    <property type="entry name" value="LD_TPASE"/>
    <property type="match status" value="1"/>
</dbReference>
<evidence type="ECO:0000256" key="1">
    <source>
        <dbReference type="ARBA" id="ARBA00004752"/>
    </source>
</evidence>
<dbReference type="CDD" id="cd16913">
    <property type="entry name" value="YkuD_like"/>
    <property type="match status" value="1"/>
</dbReference>
<comment type="pathway">
    <text evidence="1 7">Cell wall biogenesis; peptidoglycan biosynthesis.</text>
</comment>
<dbReference type="InterPro" id="IPR038063">
    <property type="entry name" value="Transpep_catalytic_dom"/>
</dbReference>
<accession>A0ABQ4QUD6</accession>
<sequence length="384" mass="40246">MGVRSKLGIACAAALLAAALPGAAGAAGLPKHAAPIPAATVALMAARDTTPAAPIVLRAYKQESEIEVWKRAGSGRYVLVKTFPICRWSGQLGPKTRAGDRQVPEGFYTVAPRQMNPNSAYYLSFDVGYPNAYDRAHGGTGSALMVHGTCSSAGCFAMTDRQVGEIYALAREAFAGGQAAFAFQAYPFRMTALAMARHRTDPHIGFWRQLKEGSDRFEATGREPLVSVAGGRYVFAPYPDAALEALAAARRAEEEARIATLVAQGREAVRTTYADGGQHATFAALLRQGASLGDVSRPEALALAGRDVVVIPARRHPAPTQLAAAPAAAPAAALPVIETEPSLFSRAPLAEGPTRLTLAASPEPGRPAFLAARLPAIRAVAALR</sequence>
<feature type="chain" id="PRO_5045316031" description="L,D-TPase catalytic domain-containing protein" evidence="8">
    <location>
        <begin position="27"/>
        <end position="384"/>
    </location>
</feature>
<reference evidence="10" key="2">
    <citation type="submission" date="2021-08" db="EMBL/GenBank/DDBJ databases">
        <authorList>
            <person name="Tani A."/>
            <person name="Ola A."/>
            <person name="Ogura Y."/>
            <person name="Katsura K."/>
            <person name="Hayashi T."/>
        </authorList>
    </citation>
    <scope>NUCLEOTIDE SEQUENCE</scope>
    <source>
        <strain evidence="10">KCTC 52305</strain>
    </source>
</reference>
<evidence type="ECO:0000256" key="6">
    <source>
        <dbReference type="ARBA" id="ARBA00023316"/>
    </source>
</evidence>
<evidence type="ECO:0000256" key="5">
    <source>
        <dbReference type="ARBA" id="ARBA00022984"/>
    </source>
</evidence>
<evidence type="ECO:0000256" key="7">
    <source>
        <dbReference type="PROSITE-ProRule" id="PRU01373"/>
    </source>
</evidence>
<name>A0ABQ4QUD6_9HYPH</name>
<evidence type="ECO:0000256" key="4">
    <source>
        <dbReference type="ARBA" id="ARBA00022960"/>
    </source>
</evidence>
<comment type="similarity">
    <text evidence="2">Belongs to the YkuD family.</text>
</comment>
<proteinExistence type="inferred from homology"/>
<feature type="domain" description="L,D-TPase catalytic" evidence="9">
    <location>
        <begin position="55"/>
        <end position="182"/>
    </location>
</feature>
<feature type="active site" description="Nucleophile" evidence="7">
    <location>
        <position position="155"/>
    </location>
</feature>
<evidence type="ECO:0000256" key="3">
    <source>
        <dbReference type="ARBA" id="ARBA00022679"/>
    </source>
</evidence>
<feature type="active site" description="Proton donor/acceptor" evidence="7">
    <location>
        <position position="147"/>
    </location>
</feature>
<dbReference type="Proteomes" id="UP001055167">
    <property type="component" value="Unassembled WGS sequence"/>
</dbReference>
<keyword evidence="8" id="KW-0732">Signal</keyword>
<keyword evidence="5 7" id="KW-0573">Peptidoglycan synthesis</keyword>
<keyword evidence="3" id="KW-0808">Transferase</keyword>
<dbReference type="RefSeq" id="WP_238312924.1">
    <property type="nucleotide sequence ID" value="NZ_BPQH01000003.1"/>
</dbReference>
<comment type="caution">
    <text evidence="10">The sequence shown here is derived from an EMBL/GenBank/DDBJ whole genome shotgun (WGS) entry which is preliminary data.</text>
</comment>
<dbReference type="EMBL" id="BPQH01000003">
    <property type="protein sequence ID" value="GJD48291.1"/>
    <property type="molecule type" value="Genomic_DNA"/>
</dbReference>
<evidence type="ECO:0000259" key="9">
    <source>
        <dbReference type="PROSITE" id="PS52029"/>
    </source>
</evidence>
<evidence type="ECO:0000313" key="10">
    <source>
        <dbReference type="EMBL" id="GJD48291.1"/>
    </source>
</evidence>
<protein>
    <recommendedName>
        <fullName evidence="9">L,D-TPase catalytic domain-containing protein</fullName>
    </recommendedName>
</protein>
<evidence type="ECO:0000256" key="8">
    <source>
        <dbReference type="SAM" id="SignalP"/>
    </source>
</evidence>
<keyword evidence="6 7" id="KW-0961">Cell wall biogenesis/degradation</keyword>
<dbReference type="PANTHER" id="PTHR36699:SF1">
    <property type="entry name" value="L,D-TRANSPEPTIDASE YAFK-RELATED"/>
    <property type="match status" value="1"/>
</dbReference>
<dbReference type="SUPFAM" id="SSF141523">
    <property type="entry name" value="L,D-transpeptidase catalytic domain-like"/>
    <property type="match status" value="1"/>
</dbReference>
<dbReference type="Pfam" id="PF03734">
    <property type="entry name" value="YkuD"/>
    <property type="match status" value="1"/>
</dbReference>
<dbReference type="PANTHER" id="PTHR36699">
    <property type="entry name" value="LD-TRANSPEPTIDASE"/>
    <property type="match status" value="1"/>
</dbReference>
<keyword evidence="11" id="KW-1185">Reference proteome</keyword>
<keyword evidence="4 7" id="KW-0133">Cell shape</keyword>
<gene>
    <name evidence="10" type="ORF">OPKNFCMD_1008</name>
</gene>